<evidence type="ECO:0000313" key="3">
    <source>
        <dbReference type="Proteomes" id="UP001176940"/>
    </source>
</evidence>
<organism evidence="2 3">
    <name type="scientific">Ranitomeya imitator</name>
    <name type="common">mimic poison frog</name>
    <dbReference type="NCBI Taxonomy" id="111125"/>
    <lineage>
        <taxon>Eukaryota</taxon>
        <taxon>Metazoa</taxon>
        <taxon>Chordata</taxon>
        <taxon>Craniata</taxon>
        <taxon>Vertebrata</taxon>
        <taxon>Euteleostomi</taxon>
        <taxon>Amphibia</taxon>
        <taxon>Batrachia</taxon>
        <taxon>Anura</taxon>
        <taxon>Neobatrachia</taxon>
        <taxon>Hyloidea</taxon>
        <taxon>Dendrobatidae</taxon>
        <taxon>Dendrobatinae</taxon>
        <taxon>Ranitomeya</taxon>
    </lineage>
</organism>
<protein>
    <submittedName>
        <fullName evidence="2">Uncharacterized protein</fullName>
    </submittedName>
</protein>
<comment type="caution">
    <text evidence="2">The sequence shown here is derived from an EMBL/GenBank/DDBJ whole genome shotgun (WGS) entry which is preliminary data.</text>
</comment>
<reference evidence="2" key="1">
    <citation type="submission" date="2023-07" db="EMBL/GenBank/DDBJ databases">
        <authorList>
            <person name="Stuckert A."/>
        </authorList>
    </citation>
    <scope>NUCLEOTIDE SEQUENCE</scope>
</reference>
<feature type="compositionally biased region" description="Basic and acidic residues" evidence="1">
    <location>
        <begin position="95"/>
        <end position="104"/>
    </location>
</feature>
<name>A0ABN9LQ43_9NEOB</name>
<evidence type="ECO:0000256" key="1">
    <source>
        <dbReference type="SAM" id="MobiDB-lite"/>
    </source>
</evidence>
<dbReference type="PROSITE" id="PS51257">
    <property type="entry name" value="PROKAR_LIPOPROTEIN"/>
    <property type="match status" value="1"/>
</dbReference>
<feature type="compositionally biased region" description="Pro residues" evidence="1">
    <location>
        <begin position="79"/>
        <end position="88"/>
    </location>
</feature>
<dbReference type="Proteomes" id="UP001176940">
    <property type="component" value="Unassembled WGS sequence"/>
</dbReference>
<proteinExistence type="predicted"/>
<feature type="region of interest" description="Disordered" evidence="1">
    <location>
        <begin position="77"/>
        <end position="104"/>
    </location>
</feature>
<sequence>MRSCRHSGTLDDERKFQTICYDVRFSAGSLIAGACQTQRDRWNVTDISLERHKSCRQVKIVEVGDSKQLTVLQGCPGFPGIPGPPGPQGPVGMKEPYDHLSLDQ</sequence>
<evidence type="ECO:0000313" key="2">
    <source>
        <dbReference type="EMBL" id="CAJ0947750.1"/>
    </source>
</evidence>
<dbReference type="EMBL" id="CAUEEQ010027184">
    <property type="protein sequence ID" value="CAJ0947750.1"/>
    <property type="molecule type" value="Genomic_DNA"/>
</dbReference>
<gene>
    <name evidence="2" type="ORF">RIMI_LOCUS11809678</name>
</gene>
<accession>A0ABN9LQ43</accession>
<keyword evidence="3" id="KW-1185">Reference proteome</keyword>